<comment type="subcellular location">
    <subcellularLocation>
        <location evidence="1">Membrane</location>
        <topology evidence="1">Single-pass membrane protein</topology>
    </subcellularLocation>
</comment>
<feature type="transmembrane region" description="Helical" evidence="5">
    <location>
        <begin position="27"/>
        <end position="46"/>
    </location>
</feature>
<feature type="domain" description="AprE-like beta-barrel" evidence="7">
    <location>
        <begin position="285"/>
        <end position="377"/>
    </location>
</feature>
<evidence type="ECO:0000313" key="8">
    <source>
        <dbReference type="EMBL" id="MFC6376747.1"/>
    </source>
</evidence>
<evidence type="ECO:0000256" key="3">
    <source>
        <dbReference type="ARBA" id="ARBA00022989"/>
    </source>
</evidence>
<dbReference type="PANTHER" id="PTHR30386">
    <property type="entry name" value="MEMBRANE FUSION SUBUNIT OF EMRAB-TOLC MULTIDRUG EFFLUX PUMP"/>
    <property type="match status" value="1"/>
</dbReference>
<dbReference type="InterPro" id="IPR058982">
    <property type="entry name" value="Beta-barrel_AprE"/>
</dbReference>
<keyword evidence="2 5" id="KW-0812">Transmembrane</keyword>
<dbReference type="Gene3D" id="2.40.30.170">
    <property type="match status" value="1"/>
</dbReference>
<feature type="domain" description="AprE-like long alpha-helical hairpin" evidence="6">
    <location>
        <begin position="103"/>
        <end position="200"/>
    </location>
</feature>
<dbReference type="EMBL" id="JBHSUB010000003">
    <property type="protein sequence ID" value="MFC6376747.1"/>
    <property type="molecule type" value="Genomic_DNA"/>
</dbReference>
<evidence type="ECO:0000259" key="7">
    <source>
        <dbReference type="Pfam" id="PF26002"/>
    </source>
</evidence>
<accession>A0ABW1VSN6</accession>
<dbReference type="SUPFAM" id="SSF111369">
    <property type="entry name" value="HlyD-like secretion proteins"/>
    <property type="match status" value="1"/>
</dbReference>
<dbReference type="InterPro" id="IPR050739">
    <property type="entry name" value="MFP"/>
</dbReference>
<evidence type="ECO:0000256" key="2">
    <source>
        <dbReference type="ARBA" id="ARBA00022692"/>
    </source>
</evidence>
<dbReference type="PRINTS" id="PR01490">
    <property type="entry name" value="RTXTOXIND"/>
</dbReference>
<dbReference type="RefSeq" id="WP_212715227.1">
    <property type="nucleotide sequence ID" value="NZ_JBHSUB010000003.1"/>
</dbReference>
<evidence type="ECO:0000256" key="4">
    <source>
        <dbReference type="ARBA" id="ARBA00023136"/>
    </source>
</evidence>
<evidence type="ECO:0000259" key="6">
    <source>
        <dbReference type="Pfam" id="PF25994"/>
    </source>
</evidence>
<protein>
    <submittedName>
        <fullName evidence="8">HlyD family efflux transporter periplasmic adaptor subunit</fullName>
    </submittedName>
</protein>
<dbReference type="Pfam" id="PF26002">
    <property type="entry name" value="Beta-barrel_AprE"/>
    <property type="match status" value="1"/>
</dbReference>
<keyword evidence="9" id="KW-1185">Reference proteome</keyword>
<evidence type="ECO:0000256" key="5">
    <source>
        <dbReference type="SAM" id="Phobius"/>
    </source>
</evidence>
<dbReference type="Gene3D" id="1.10.287.470">
    <property type="entry name" value="Helix hairpin bin"/>
    <property type="match status" value="1"/>
</dbReference>
<evidence type="ECO:0000313" key="9">
    <source>
        <dbReference type="Proteomes" id="UP001596230"/>
    </source>
</evidence>
<dbReference type="Pfam" id="PF25994">
    <property type="entry name" value="HH_AprE"/>
    <property type="match status" value="1"/>
</dbReference>
<dbReference type="Proteomes" id="UP001596230">
    <property type="component" value="Unassembled WGS sequence"/>
</dbReference>
<dbReference type="Gene3D" id="2.40.50.100">
    <property type="match status" value="1"/>
</dbReference>
<keyword evidence="4 5" id="KW-0472">Membrane</keyword>
<gene>
    <name evidence="8" type="ORF">ACFP9W_01225</name>
</gene>
<comment type="caution">
    <text evidence="8">The sequence shown here is derived from an EMBL/GenBank/DDBJ whole genome shotgun (WGS) entry which is preliminary data.</text>
</comment>
<dbReference type="PANTHER" id="PTHR30386:SF26">
    <property type="entry name" value="TRANSPORT PROTEIN COMB"/>
    <property type="match status" value="1"/>
</dbReference>
<dbReference type="InterPro" id="IPR058781">
    <property type="entry name" value="HH_AprE-like"/>
</dbReference>
<keyword evidence="3 5" id="KW-1133">Transmembrane helix</keyword>
<sequence>MKLFRFRSVAEETSDDAFSEVSATSSVRMIITITLFLLLFFIWAWFCKVDEVSNGPGQVIPTLRDQKIQSRDGGVLTDLYVHEGEIVDKGSILAQLDPTQGESSLEESAARYRAALAAGARLRAEATGADHPVFPAELNEYPQLIQSETALFNARRKNLADTLSSLNNSLSYLTKQINITRSLLNSGAASQVDLLKEERDRADLQLRISDAQTGYQVKTQEELAKADAEVRALQPVVAGRQASVNKLTLRAPVRGIIKSLDVTTIGGVIPPNGTLMSMVPLDDQLLVEARISPRDIAFIRPGLEAKVKVTAYDYSIYGGLKGKVVTISPDTIRDEVKPENIYYRVFVLTDSDALVNAKGKHFPIVPGMVTSTDIKTGSRTIWDYLTKPLNKVNEALHER</sequence>
<proteinExistence type="predicted"/>
<organism evidence="8 9">
    <name type="scientific">Tatumella terrea</name>
    <dbReference type="NCBI Taxonomy" id="419007"/>
    <lineage>
        <taxon>Bacteria</taxon>
        <taxon>Pseudomonadati</taxon>
        <taxon>Pseudomonadota</taxon>
        <taxon>Gammaproteobacteria</taxon>
        <taxon>Enterobacterales</taxon>
        <taxon>Erwiniaceae</taxon>
        <taxon>Tatumella</taxon>
    </lineage>
</organism>
<evidence type="ECO:0000256" key="1">
    <source>
        <dbReference type="ARBA" id="ARBA00004167"/>
    </source>
</evidence>
<reference evidence="9" key="1">
    <citation type="journal article" date="2019" name="Int. J. Syst. Evol. Microbiol.">
        <title>The Global Catalogue of Microorganisms (GCM) 10K type strain sequencing project: providing services to taxonomists for standard genome sequencing and annotation.</title>
        <authorList>
            <consortium name="The Broad Institute Genomics Platform"/>
            <consortium name="The Broad Institute Genome Sequencing Center for Infectious Disease"/>
            <person name="Wu L."/>
            <person name="Ma J."/>
        </authorList>
    </citation>
    <scope>NUCLEOTIDE SEQUENCE [LARGE SCALE GENOMIC DNA]</scope>
    <source>
        <strain evidence="9">CGMCC 1.18518</strain>
    </source>
</reference>
<name>A0ABW1VSN6_9GAMM</name>